<keyword evidence="8 14" id="KW-1133">Transmembrane helix</keyword>
<feature type="transmembrane region" description="Helical" evidence="14">
    <location>
        <begin position="303"/>
        <end position="325"/>
    </location>
</feature>
<evidence type="ECO:0000313" key="15">
    <source>
        <dbReference type="EMBL" id="KZM19204.1"/>
    </source>
</evidence>
<feature type="transmembrane region" description="Helical" evidence="14">
    <location>
        <begin position="182"/>
        <end position="203"/>
    </location>
</feature>
<dbReference type="GO" id="GO:0006826">
    <property type="term" value="P:iron ion transport"/>
    <property type="evidence" value="ECO:0007669"/>
    <property type="project" value="TreeGrafter"/>
</dbReference>
<dbReference type="PANTHER" id="PTHR32361">
    <property type="entry name" value="FERRIC/CUPRIC REDUCTASE TRANSMEMBRANE COMPONENT"/>
    <property type="match status" value="1"/>
</dbReference>
<evidence type="ECO:0000256" key="11">
    <source>
        <dbReference type="ARBA" id="ARBA00023136"/>
    </source>
</evidence>
<keyword evidence="7" id="KW-0249">Electron transport</keyword>
<feature type="transmembrane region" description="Helical" evidence="14">
    <location>
        <begin position="363"/>
        <end position="381"/>
    </location>
</feature>
<keyword evidence="5" id="KW-1003">Cell membrane</keyword>
<dbReference type="GO" id="GO:0015677">
    <property type="term" value="P:copper ion import"/>
    <property type="evidence" value="ECO:0007669"/>
    <property type="project" value="TreeGrafter"/>
</dbReference>
<dbReference type="InterPro" id="IPR013112">
    <property type="entry name" value="FAD-bd_8"/>
</dbReference>
<comment type="similarity">
    <text evidence="2">Belongs to the ferric reductase (FRE) family.</text>
</comment>
<feature type="region of interest" description="Disordered" evidence="13">
    <location>
        <begin position="665"/>
        <end position="701"/>
    </location>
</feature>
<feature type="transmembrane region" description="Helical" evidence="14">
    <location>
        <begin position="264"/>
        <end position="283"/>
    </location>
</feature>
<feature type="compositionally biased region" description="Low complexity" evidence="13">
    <location>
        <begin position="673"/>
        <end position="682"/>
    </location>
</feature>
<feature type="region of interest" description="Disordered" evidence="13">
    <location>
        <begin position="630"/>
        <end position="649"/>
    </location>
</feature>
<dbReference type="Pfam" id="PF08030">
    <property type="entry name" value="NAD_binding_6"/>
    <property type="match status" value="1"/>
</dbReference>
<dbReference type="CDD" id="cd06186">
    <property type="entry name" value="NOX_Duox_like_FAD_NADP"/>
    <property type="match status" value="1"/>
</dbReference>
<evidence type="ECO:0000256" key="6">
    <source>
        <dbReference type="ARBA" id="ARBA00022692"/>
    </source>
</evidence>
<feature type="transmembrane region" description="Helical" evidence="14">
    <location>
        <begin position="223"/>
        <end position="243"/>
    </location>
</feature>
<evidence type="ECO:0000256" key="10">
    <source>
        <dbReference type="ARBA" id="ARBA00023065"/>
    </source>
</evidence>
<feature type="transmembrane region" description="Helical" evidence="14">
    <location>
        <begin position="508"/>
        <end position="525"/>
    </location>
</feature>
<evidence type="ECO:0000256" key="14">
    <source>
        <dbReference type="SAM" id="Phobius"/>
    </source>
</evidence>
<evidence type="ECO:0000256" key="4">
    <source>
        <dbReference type="ARBA" id="ARBA00022448"/>
    </source>
</evidence>
<evidence type="ECO:0000256" key="8">
    <source>
        <dbReference type="ARBA" id="ARBA00022989"/>
    </source>
</evidence>
<evidence type="ECO:0000256" key="5">
    <source>
        <dbReference type="ARBA" id="ARBA00022475"/>
    </source>
</evidence>
<dbReference type="EC" id="1.16.1.9" evidence="3"/>
<keyword evidence="11 14" id="KW-0472">Membrane</keyword>
<dbReference type="GO" id="GO:0006879">
    <property type="term" value="P:intracellular iron ion homeostasis"/>
    <property type="evidence" value="ECO:0007669"/>
    <property type="project" value="TreeGrafter"/>
</dbReference>
<evidence type="ECO:0000313" key="16">
    <source>
        <dbReference type="Proteomes" id="UP000076837"/>
    </source>
</evidence>
<dbReference type="PANTHER" id="PTHR32361:SF23">
    <property type="entry name" value="FERRIC-CHELATE REDUCTASE"/>
    <property type="match status" value="1"/>
</dbReference>
<feature type="transmembrane region" description="Helical" evidence="14">
    <location>
        <begin position="332"/>
        <end position="351"/>
    </location>
</feature>
<dbReference type="InterPro" id="IPR039261">
    <property type="entry name" value="FNR_nucleotide-bd"/>
</dbReference>
<evidence type="ECO:0000256" key="12">
    <source>
        <dbReference type="ARBA" id="ARBA00048483"/>
    </source>
</evidence>
<evidence type="ECO:0000256" key="7">
    <source>
        <dbReference type="ARBA" id="ARBA00022982"/>
    </source>
</evidence>
<dbReference type="SUPFAM" id="SSF52343">
    <property type="entry name" value="Ferredoxin reductase-like, C-terminal NADP-linked domain"/>
    <property type="match status" value="1"/>
</dbReference>
<keyword evidence="10" id="KW-0406">Ion transport</keyword>
<dbReference type="AlphaFoldDB" id="A0A162WU12"/>
<dbReference type="Pfam" id="PF01794">
    <property type="entry name" value="Ferric_reduct"/>
    <property type="match status" value="1"/>
</dbReference>
<evidence type="ECO:0000256" key="3">
    <source>
        <dbReference type="ARBA" id="ARBA00012668"/>
    </source>
</evidence>
<dbReference type="GO" id="GO:0005886">
    <property type="term" value="C:plasma membrane"/>
    <property type="evidence" value="ECO:0007669"/>
    <property type="project" value="UniProtKB-SubCell"/>
</dbReference>
<reference evidence="15 16" key="1">
    <citation type="journal article" date="2016" name="Sci. Rep.">
        <title>Draft genome sequencing and secretome analysis of fungal phytopathogen Ascochyta rabiei provides insight into the necrotrophic effector repertoire.</title>
        <authorList>
            <person name="Verma S."/>
            <person name="Gazara R.K."/>
            <person name="Nizam S."/>
            <person name="Parween S."/>
            <person name="Chattopadhyay D."/>
            <person name="Verma P.K."/>
        </authorList>
    </citation>
    <scope>NUCLEOTIDE SEQUENCE [LARGE SCALE GENOMIC DNA]</scope>
    <source>
        <strain evidence="15 16">ArDII</strain>
    </source>
</reference>
<comment type="caution">
    <text evidence="15">The sequence shown here is derived from an EMBL/GenBank/DDBJ whole genome shotgun (WGS) entry which is preliminary data.</text>
</comment>
<dbReference type="SUPFAM" id="SSF63380">
    <property type="entry name" value="Riboflavin synthase domain-like"/>
    <property type="match status" value="1"/>
</dbReference>
<dbReference type="Pfam" id="PF08022">
    <property type="entry name" value="FAD_binding_8"/>
    <property type="match status" value="1"/>
</dbReference>
<dbReference type="SFLD" id="SFLDS00052">
    <property type="entry name" value="Ferric_Reductase_Domain"/>
    <property type="match status" value="1"/>
</dbReference>
<dbReference type="SFLD" id="SFLDG01168">
    <property type="entry name" value="Ferric_reductase_subgroup_(FRE"/>
    <property type="match status" value="1"/>
</dbReference>
<dbReference type="InterPro" id="IPR013130">
    <property type="entry name" value="Fe3_Rdtase_TM_dom"/>
</dbReference>
<dbReference type="FunFam" id="3.40.50.80:FF:000067">
    <property type="entry name" value="WGS project CABT00000000 data, contig 2.6"/>
    <property type="match status" value="1"/>
</dbReference>
<keyword evidence="16" id="KW-1185">Reference proteome</keyword>
<feature type="transmembrane region" description="Helical" evidence="14">
    <location>
        <begin position="68"/>
        <end position="89"/>
    </location>
</feature>
<dbReference type="OrthoDB" id="167398at2759"/>
<evidence type="ECO:0000256" key="2">
    <source>
        <dbReference type="ARBA" id="ARBA00006278"/>
    </source>
</evidence>
<feature type="compositionally biased region" description="Basic and acidic residues" evidence="13">
    <location>
        <begin position="633"/>
        <end position="649"/>
    </location>
</feature>
<dbReference type="STRING" id="5454.A0A162WU12"/>
<protein>
    <recommendedName>
        <fullName evidence="3">ferric-chelate reductase (NADPH)</fullName>
        <ecNumber evidence="3">1.16.1.9</ecNumber>
    </recommendedName>
</protein>
<keyword evidence="6 14" id="KW-0812">Transmembrane</keyword>
<evidence type="ECO:0000256" key="13">
    <source>
        <dbReference type="SAM" id="MobiDB-lite"/>
    </source>
</evidence>
<comment type="subcellular location">
    <subcellularLocation>
        <location evidence="1">Cell membrane</location>
        <topology evidence="1">Multi-pass membrane protein</topology>
    </subcellularLocation>
</comment>
<dbReference type="Proteomes" id="UP000076837">
    <property type="component" value="Unassembled WGS sequence"/>
</dbReference>
<evidence type="ECO:0000256" key="9">
    <source>
        <dbReference type="ARBA" id="ARBA00023002"/>
    </source>
</evidence>
<keyword evidence="4" id="KW-0813">Transport</keyword>
<comment type="catalytic activity">
    <reaction evidence="12">
        <text>2 a Fe(II)-siderophore + NADP(+) + H(+) = 2 a Fe(III)-siderophore + NADPH</text>
        <dbReference type="Rhea" id="RHEA:28795"/>
        <dbReference type="Rhea" id="RHEA-COMP:11342"/>
        <dbReference type="Rhea" id="RHEA-COMP:11344"/>
        <dbReference type="ChEBI" id="CHEBI:15378"/>
        <dbReference type="ChEBI" id="CHEBI:29033"/>
        <dbReference type="ChEBI" id="CHEBI:29034"/>
        <dbReference type="ChEBI" id="CHEBI:57783"/>
        <dbReference type="ChEBI" id="CHEBI:58349"/>
        <dbReference type="EC" id="1.16.1.9"/>
    </reaction>
</comment>
<organism evidence="15 16">
    <name type="scientific">Didymella rabiei</name>
    <name type="common">Chickpea ascochyta blight fungus</name>
    <name type="synonym">Mycosphaerella rabiei</name>
    <dbReference type="NCBI Taxonomy" id="5454"/>
    <lineage>
        <taxon>Eukaryota</taxon>
        <taxon>Fungi</taxon>
        <taxon>Dikarya</taxon>
        <taxon>Ascomycota</taxon>
        <taxon>Pezizomycotina</taxon>
        <taxon>Dothideomycetes</taxon>
        <taxon>Pleosporomycetidae</taxon>
        <taxon>Pleosporales</taxon>
        <taxon>Pleosporineae</taxon>
        <taxon>Didymellaceae</taxon>
        <taxon>Ascochyta</taxon>
    </lineage>
</organism>
<accession>A0A162WU12</accession>
<keyword evidence="9" id="KW-0560">Oxidoreductase</keyword>
<proteinExistence type="inferred from homology"/>
<dbReference type="PROSITE" id="PS51384">
    <property type="entry name" value="FAD_FR"/>
    <property type="match status" value="1"/>
</dbReference>
<sequence length="833" mass="93686">MPAIVEAITGQSGLALGNIETTATHAQRDVANVVASLVRRLNIPYNSTSPSGLIEANTLDPWNKSGKYALAFVYFCIPLLTIAALLRYYHLFTDKIRTALHQEEVLQSSATSSPDTDYEMSVLYTDKSTMKFFPREGPLPSGPKTQSSVSSVRPINNLVALFRFIFYRPVRQINIRKGWRPLVFPSLSVIVIVLLAFAVGILYCCLPQPLFWQSIAYGSPPLAVRAGMMAVALLPWIVALSMKANLITIVTGISHERLNVLHRWAAYLCLVLSILHTVPFYVTPIWEKGARKVFESFFQQSGFYAYGTGIAAFVPLCFLCTHSIAPLRHRMYELFVALHVPVAMVFLGMMFWHCNNYLTSWHYLFSTLGIWISSYFMRLFFLNWSNPFRLSWLIGDEAAVTLMPENAVKITIPTQTKWRPGQYVYLRMPGISVFENHPFTIASLCDDDFPSEYGEGYRDMVLVFRPFGGFTKKVVESALTHGPWHTYRAFVDGPYGGMQRRIEAFDDVVLIAGGSGITAIISQLLCLIKKMRDGKAVTRKIHVIWALKRPETMEWFKEELRICREFAPPESVECQFYITAAKRVVGGGLVSAKTPTRPVSMFFHDKVNDAFQNFADHRLSGISGISSKRHSALIRDEAQGDPEKENELRRENEDHITALPQAHVRHLAPPRPSYQSSYSDTSSNHDIISPAPEPTTARRTDRNLSLDISQAIKSNAAAINPDMYDPGEPSNVQGFDFGFPSTPTEFQKNLMRFAFLPAAVKKKDGWSTEYGRPDIPFLLKGLSKGFGRRTCVFICGPPGMRVSVSETVADLQRSVWSDGERDEIFLHAENYAL</sequence>
<gene>
    <name evidence="15" type="ORF">ST47_g9666</name>
</gene>
<dbReference type="InterPro" id="IPR017938">
    <property type="entry name" value="Riboflavin_synthase-like_b-brl"/>
</dbReference>
<dbReference type="InterPro" id="IPR017927">
    <property type="entry name" value="FAD-bd_FR_type"/>
</dbReference>
<name>A0A162WU12_DIDRA</name>
<dbReference type="EMBL" id="JYNV01000298">
    <property type="protein sequence ID" value="KZM19204.1"/>
    <property type="molecule type" value="Genomic_DNA"/>
</dbReference>
<dbReference type="GO" id="GO:0052851">
    <property type="term" value="F:ferric-chelate reductase (NADPH) activity"/>
    <property type="evidence" value="ECO:0007669"/>
    <property type="project" value="UniProtKB-EC"/>
</dbReference>
<evidence type="ECO:0000256" key="1">
    <source>
        <dbReference type="ARBA" id="ARBA00004651"/>
    </source>
</evidence>
<dbReference type="Gene3D" id="3.40.50.80">
    <property type="entry name" value="Nucleotide-binding domain of ferredoxin-NADP reductase (FNR) module"/>
    <property type="match status" value="1"/>
</dbReference>
<dbReference type="InterPro" id="IPR013121">
    <property type="entry name" value="Fe_red_NAD-bd_6"/>
</dbReference>
<dbReference type="InterPro" id="IPR051410">
    <property type="entry name" value="Ferric/Cupric_Reductase"/>
</dbReference>